<evidence type="ECO:0000313" key="2">
    <source>
        <dbReference type="EMBL" id="RPA31853.1"/>
    </source>
</evidence>
<evidence type="ECO:0000313" key="1">
    <source>
        <dbReference type="EMBL" id="AZG36163.1"/>
    </source>
</evidence>
<dbReference type="EMBL" id="CP034073">
    <property type="protein sequence ID" value="AZG36163.1"/>
    <property type="molecule type" value="Genomic_DNA"/>
</dbReference>
<dbReference type="RefSeq" id="WP_124013124.1">
    <property type="nucleotide sequence ID" value="NZ_CP034073.1"/>
</dbReference>
<dbReference type="Proteomes" id="UP000278855">
    <property type="component" value="Unassembled WGS sequence"/>
</dbReference>
<keyword evidence="3" id="KW-1185">Reference proteome</keyword>
<dbReference type="Proteomes" id="UP000273778">
    <property type="component" value="Chromosome"/>
</dbReference>
<name>A0A3N4E1B6_9GAMM</name>
<sequence length="61" mass="6589">MSSSINNPSSQVKSSRFLEKLQSVSARLKLSLVITLSALLFLAYQGISGMQQAQGEIANVF</sequence>
<dbReference type="EMBL" id="RKKB01000004">
    <property type="protein sequence ID" value="RPA31853.1"/>
    <property type="molecule type" value="Genomic_DNA"/>
</dbReference>
<evidence type="ECO:0000313" key="3">
    <source>
        <dbReference type="Proteomes" id="UP000273778"/>
    </source>
</evidence>
<dbReference type="AlphaFoldDB" id="A0A3N4E1B6"/>
<proteinExistence type="predicted"/>
<accession>A0A3N4E1B6</accession>
<gene>
    <name evidence="2" type="ORF">EGC77_13120</name>
    <name evidence="1" type="ORF">EGC80_15630</name>
</gene>
<organism evidence="2 4">
    <name type="scientific">Shewanella psychromarinicola</name>
    <dbReference type="NCBI Taxonomy" id="2487742"/>
    <lineage>
        <taxon>Bacteria</taxon>
        <taxon>Pseudomonadati</taxon>
        <taxon>Pseudomonadota</taxon>
        <taxon>Gammaproteobacteria</taxon>
        <taxon>Alteromonadales</taxon>
        <taxon>Shewanellaceae</taxon>
        <taxon>Shewanella</taxon>
    </lineage>
</organism>
<reference evidence="1 3" key="1">
    <citation type="submission" date="2018-11" db="EMBL/GenBank/DDBJ databases">
        <title>Shewanella sp. M2.</title>
        <authorList>
            <person name="Hwang Y.J."/>
            <person name="Hwang C.Y."/>
        </authorList>
    </citation>
    <scope>NUCLEOTIDE SEQUENCE [LARGE SCALE GENOMIC DNA]</scope>
    <source>
        <strain evidence="1 3">M2</strain>
    </source>
</reference>
<protein>
    <submittedName>
        <fullName evidence="2">Uncharacterized protein</fullName>
    </submittedName>
</protein>
<reference evidence="4" key="2">
    <citation type="submission" date="2018-11" db="EMBL/GenBank/DDBJ databases">
        <title>Shewanella sp. R106.</title>
        <authorList>
            <person name="Hwang Y.J."/>
            <person name="Hwang C.Y."/>
        </authorList>
    </citation>
    <scope>NUCLEOTIDE SEQUENCE [LARGE SCALE GENOMIC DNA]</scope>
    <source>
        <strain evidence="4">R106</strain>
    </source>
</reference>
<dbReference type="KEGG" id="spsr:EGC80_15630"/>
<reference evidence="2" key="3">
    <citation type="submission" date="2018-11" db="EMBL/GenBank/DDBJ databases">
        <authorList>
            <person name="Hwang Y.J."/>
            <person name="Hwang C.Y."/>
        </authorList>
    </citation>
    <scope>NUCLEOTIDE SEQUENCE</scope>
    <source>
        <strain evidence="2">R106</strain>
    </source>
</reference>
<evidence type="ECO:0000313" key="4">
    <source>
        <dbReference type="Proteomes" id="UP000278855"/>
    </source>
</evidence>